<evidence type="ECO:0000256" key="6">
    <source>
        <dbReference type="ARBA" id="ARBA00023136"/>
    </source>
</evidence>
<dbReference type="Gene3D" id="1.10.3720.10">
    <property type="entry name" value="MetI-like"/>
    <property type="match status" value="1"/>
</dbReference>
<dbReference type="SUPFAM" id="SSF161098">
    <property type="entry name" value="MetI-like"/>
    <property type="match status" value="1"/>
</dbReference>
<evidence type="ECO:0000256" key="7">
    <source>
        <dbReference type="RuleBase" id="RU363032"/>
    </source>
</evidence>
<dbReference type="Proteomes" id="UP000278673">
    <property type="component" value="Unassembled WGS sequence"/>
</dbReference>
<keyword evidence="4 7" id="KW-0812">Transmembrane</keyword>
<comment type="subcellular location">
    <subcellularLocation>
        <location evidence="1 7">Cell membrane</location>
        <topology evidence="1 7">Multi-pass membrane protein</topology>
    </subcellularLocation>
</comment>
<dbReference type="PROSITE" id="PS50928">
    <property type="entry name" value="ABC_TM1"/>
    <property type="match status" value="1"/>
</dbReference>
<keyword evidence="6 7" id="KW-0472">Membrane</keyword>
<evidence type="ECO:0000256" key="5">
    <source>
        <dbReference type="ARBA" id="ARBA00022989"/>
    </source>
</evidence>
<name>A0A3M2M098_9ACTN</name>
<feature type="domain" description="ABC transmembrane type-1" evidence="9">
    <location>
        <begin position="105"/>
        <end position="297"/>
    </location>
</feature>
<feature type="region of interest" description="Disordered" evidence="8">
    <location>
        <begin position="1"/>
        <end position="32"/>
    </location>
</feature>
<dbReference type="InterPro" id="IPR035906">
    <property type="entry name" value="MetI-like_sf"/>
</dbReference>
<feature type="transmembrane region" description="Helical" evidence="7">
    <location>
        <begin position="217"/>
        <end position="239"/>
    </location>
</feature>
<dbReference type="GO" id="GO:0005886">
    <property type="term" value="C:plasma membrane"/>
    <property type="evidence" value="ECO:0007669"/>
    <property type="project" value="UniProtKB-SubCell"/>
</dbReference>
<evidence type="ECO:0000256" key="3">
    <source>
        <dbReference type="ARBA" id="ARBA00022475"/>
    </source>
</evidence>
<dbReference type="Pfam" id="PF00528">
    <property type="entry name" value="BPD_transp_1"/>
    <property type="match status" value="1"/>
</dbReference>
<dbReference type="GO" id="GO:0055085">
    <property type="term" value="P:transmembrane transport"/>
    <property type="evidence" value="ECO:0007669"/>
    <property type="project" value="InterPro"/>
</dbReference>
<feature type="transmembrane region" description="Helical" evidence="7">
    <location>
        <begin position="141"/>
        <end position="164"/>
    </location>
</feature>
<accession>A0A3M2M098</accession>
<keyword evidence="3" id="KW-1003">Cell membrane</keyword>
<keyword evidence="11" id="KW-1185">Reference proteome</keyword>
<comment type="caution">
    <text evidence="10">The sequence shown here is derived from an EMBL/GenBank/DDBJ whole genome shotgun (WGS) entry which is preliminary data.</text>
</comment>
<dbReference type="EMBL" id="RFFJ01000030">
    <property type="protein sequence ID" value="RMI42852.1"/>
    <property type="molecule type" value="Genomic_DNA"/>
</dbReference>
<evidence type="ECO:0000256" key="4">
    <source>
        <dbReference type="ARBA" id="ARBA00022692"/>
    </source>
</evidence>
<dbReference type="PANTHER" id="PTHR43744">
    <property type="entry name" value="ABC TRANSPORTER PERMEASE PROTEIN MG189-RELATED-RELATED"/>
    <property type="match status" value="1"/>
</dbReference>
<proteinExistence type="inferred from homology"/>
<evidence type="ECO:0000259" key="9">
    <source>
        <dbReference type="PROSITE" id="PS50928"/>
    </source>
</evidence>
<organism evidence="10 11">
    <name type="scientific">Streptomyces triticirhizae</name>
    <dbReference type="NCBI Taxonomy" id="2483353"/>
    <lineage>
        <taxon>Bacteria</taxon>
        <taxon>Bacillati</taxon>
        <taxon>Actinomycetota</taxon>
        <taxon>Actinomycetes</taxon>
        <taxon>Kitasatosporales</taxon>
        <taxon>Streptomycetaceae</taxon>
        <taxon>Streptomyces</taxon>
    </lineage>
</organism>
<feature type="transmembrane region" description="Helical" evidence="7">
    <location>
        <begin position="275"/>
        <end position="297"/>
    </location>
</feature>
<dbReference type="InterPro" id="IPR000515">
    <property type="entry name" value="MetI-like"/>
</dbReference>
<feature type="transmembrane region" description="Helical" evidence="7">
    <location>
        <begin position="176"/>
        <end position="196"/>
    </location>
</feature>
<evidence type="ECO:0000313" key="10">
    <source>
        <dbReference type="EMBL" id="RMI42852.1"/>
    </source>
</evidence>
<gene>
    <name evidence="10" type="ORF">EBN88_08300</name>
</gene>
<comment type="similarity">
    <text evidence="7">Belongs to the binding-protein-dependent transport system permease family.</text>
</comment>
<evidence type="ECO:0000256" key="8">
    <source>
        <dbReference type="SAM" id="MobiDB-lite"/>
    </source>
</evidence>
<evidence type="ECO:0000256" key="2">
    <source>
        <dbReference type="ARBA" id="ARBA00022448"/>
    </source>
</evidence>
<dbReference type="AlphaFoldDB" id="A0A3M2M098"/>
<evidence type="ECO:0000256" key="1">
    <source>
        <dbReference type="ARBA" id="ARBA00004651"/>
    </source>
</evidence>
<feature type="transmembrane region" description="Helical" evidence="7">
    <location>
        <begin position="104"/>
        <end position="129"/>
    </location>
</feature>
<protein>
    <submittedName>
        <fullName evidence="10">Carbohydrate ABC transporter permease</fullName>
    </submittedName>
</protein>
<feature type="transmembrane region" description="Helical" evidence="7">
    <location>
        <begin position="42"/>
        <end position="63"/>
    </location>
</feature>
<keyword evidence="2 7" id="KW-0813">Transport</keyword>
<dbReference type="PANTHER" id="PTHR43744:SF6">
    <property type="entry name" value="ABC TRANSPORTER PERMEASE PROTEIN YESQ-RELATED"/>
    <property type="match status" value="1"/>
</dbReference>
<keyword evidence="5 7" id="KW-1133">Transmembrane helix</keyword>
<evidence type="ECO:0000313" key="11">
    <source>
        <dbReference type="Proteomes" id="UP000278673"/>
    </source>
</evidence>
<feature type="compositionally biased region" description="Low complexity" evidence="8">
    <location>
        <begin position="8"/>
        <end position="18"/>
    </location>
</feature>
<dbReference type="CDD" id="cd06261">
    <property type="entry name" value="TM_PBP2"/>
    <property type="match status" value="1"/>
</dbReference>
<sequence>MSAHATAPVRGPRQVGGPRRPGRPRRPLFGNRPTRSPLLRALVKHSVMIITLTLMLYPLLWMFGASLRPDNQVFTTLGLWGSDLTLDNYAAGWSGGDQLNFSRFFLNSLTITVLSIVGNLLACALTAYAFARLEFRFKKTLFALVIGTLLLPYHVTLVPQYILFNQLGWVNTILPLVVPKFLATDAFFIFLMVQFIRALPSSLDDAARIDGCGHWGIFWRVVMPLSIPALGTSALFTFINTWNDFLGPMLYLTEPDSWTVSQGLASFLDATGQSAYGSLFAMSTLSLVPVLGFFVAAQKLLVEGIATSGLK</sequence>
<dbReference type="RefSeq" id="WP_122183152.1">
    <property type="nucleotide sequence ID" value="NZ_RFFJ01000030.1"/>
</dbReference>
<reference evidence="10 11" key="1">
    <citation type="submission" date="2018-10" db="EMBL/GenBank/DDBJ databases">
        <title>Isolation, diversity and antifungal activity of actinobacteria from wheat.</title>
        <authorList>
            <person name="Han C."/>
        </authorList>
    </citation>
    <scope>NUCLEOTIDE SEQUENCE [LARGE SCALE GENOMIC DNA]</scope>
    <source>
        <strain evidence="10 11">NEAU-YY642</strain>
    </source>
</reference>